<accession>A0ABP9RW48</accession>
<evidence type="ECO:0000313" key="1">
    <source>
        <dbReference type="EMBL" id="GAA5188308.1"/>
    </source>
</evidence>
<comment type="caution">
    <text evidence="1">The sequence shown here is derived from an EMBL/GenBank/DDBJ whole genome shotgun (WGS) entry which is preliminary data.</text>
</comment>
<dbReference type="Proteomes" id="UP001501570">
    <property type="component" value="Unassembled WGS sequence"/>
</dbReference>
<protein>
    <recommendedName>
        <fullName evidence="3">Pilus assembly protein CpaE</fullName>
    </recommendedName>
</protein>
<evidence type="ECO:0008006" key="3">
    <source>
        <dbReference type="Google" id="ProtNLM"/>
    </source>
</evidence>
<proteinExistence type="predicted"/>
<sequence>MIPLDLAIRLRDAGLVWQPNAGDWFAVPDRDMDDELFVLSNMTIQVYEVPDGSVIGFNGTTQRALDDLDKDEAVWLPREDQLRELLGLAFTALERAPDGYLVRGLAGEFSAESVERAYGEALLHLLAGRSGDGRPLP</sequence>
<reference evidence="2" key="1">
    <citation type="journal article" date="2019" name="Int. J. Syst. Evol. Microbiol.">
        <title>The Global Catalogue of Microorganisms (GCM) 10K type strain sequencing project: providing services to taxonomists for standard genome sequencing and annotation.</title>
        <authorList>
            <consortium name="The Broad Institute Genomics Platform"/>
            <consortium name="The Broad Institute Genome Sequencing Center for Infectious Disease"/>
            <person name="Wu L."/>
            <person name="Ma J."/>
        </authorList>
    </citation>
    <scope>NUCLEOTIDE SEQUENCE [LARGE SCALE GENOMIC DNA]</scope>
    <source>
        <strain evidence="2">JCM 18304</strain>
    </source>
</reference>
<dbReference type="EMBL" id="BAABJQ010000010">
    <property type="protein sequence ID" value="GAA5188308.1"/>
    <property type="molecule type" value="Genomic_DNA"/>
</dbReference>
<organism evidence="1 2">
    <name type="scientific">Rugosimonospora acidiphila</name>
    <dbReference type="NCBI Taxonomy" id="556531"/>
    <lineage>
        <taxon>Bacteria</taxon>
        <taxon>Bacillati</taxon>
        <taxon>Actinomycetota</taxon>
        <taxon>Actinomycetes</taxon>
        <taxon>Micromonosporales</taxon>
        <taxon>Micromonosporaceae</taxon>
        <taxon>Rugosimonospora</taxon>
    </lineage>
</organism>
<dbReference type="RefSeq" id="WP_345631404.1">
    <property type="nucleotide sequence ID" value="NZ_BAABJQ010000010.1"/>
</dbReference>
<keyword evidence="2" id="KW-1185">Reference proteome</keyword>
<evidence type="ECO:0000313" key="2">
    <source>
        <dbReference type="Proteomes" id="UP001501570"/>
    </source>
</evidence>
<gene>
    <name evidence="1" type="ORF">GCM10023322_38780</name>
</gene>
<name>A0ABP9RW48_9ACTN</name>